<protein>
    <recommendedName>
        <fullName evidence="7">Tail sheath protein C-terminal domain-containing protein</fullName>
    </recommendedName>
</protein>
<feature type="domain" description="Tail sheath protein subtilisin-like" evidence="3">
    <location>
        <begin position="232"/>
        <end position="395"/>
    </location>
</feature>
<sequence length="524" mass="55734">MVASASGRWRYHNQSRESGQTTGSQVMAIGFSNIPADIRVPLFYAEMDNSAANSASSAMRRLIVAQVNDNIVPADVGKLVLVSSVALAKSIGGQGSMLASMYETWRKTDPLGEIWCLPLHNVEGAIANGVLTFTGTATESGALNLYVGGVRVQAAIVNGATAAQAATALALKINATADLPVTAAAVDGVVTLSAKWTGDSGNDISLQFNRLGKSNGEDTPAGLTTAITAMTGGAGVPDQTAAVAALGDEPFEFIAMPWSDLSSLNTWQAVMDDSTGRWSWAKQLFGHVYSAKRGTIGTLVAAGQARNDQHMTIQALEPGVPQPSWVQAAALAARTAVFISADASRPTQSGSLPGLDPAPASERFTLTERQSLLNYGIATAYYEGGYVRIQRSITTYQKNAFGQADNSYLDSETMHQSAFIVRRLQSVITSKYGRHKLASDGTRFGAGQPIVTPSTIRGELIAQYAKLELEGHVENAELFAEHLIVERDSQDPSRVNVLFPPDYINGLRVFALLNQFRLQYDAAA</sequence>
<reference evidence="5 6" key="1">
    <citation type="submission" date="2018-08" db="EMBL/GenBank/DDBJ databases">
        <title>Recombination of ecologically and evolutionarily significant loci maintains genetic cohesion in the Pseudomonas syringae species complex.</title>
        <authorList>
            <person name="Dillon M."/>
            <person name="Thakur S."/>
            <person name="Almeida R.N.D."/>
            <person name="Weir B.S."/>
            <person name="Guttman D.S."/>
        </authorList>
    </citation>
    <scope>NUCLEOTIDE SEQUENCE [LARGE SCALE GENOMIC DNA]</scope>
    <source>
        <strain evidence="5 6">NCPPB2445</strain>
    </source>
</reference>
<evidence type="ECO:0008006" key="7">
    <source>
        <dbReference type="Google" id="ProtNLM"/>
    </source>
</evidence>
<proteinExistence type="inferred from homology"/>
<dbReference type="InterPro" id="IPR020287">
    <property type="entry name" value="Tail_sheath_C"/>
</dbReference>
<evidence type="ECO:0000256" key="2">
    <source>
        <dbReference type="SAM" id="MobiDB-lite"/>
    </source>
</evidence>
<dbReference type="InterPro" id="IPR007067">
    <property type="entry name" value="Tail_sheath"/>
</dbReference>
<evidence type="ECO:0000259" key="3">
    <source>
        <dbReference type="Pfam" id="PF04984"/>
    </source>
</evidence>
<comment type="similarity">
    <text evidence="1">Belongs to the myoviridae tail sheath protein family.</text>
</comment>
<evidence type="ECO:0000259" key="4">
    <source>
        <dbReference type="Pfam" id="PF17482"/>
    </source>
</evidence>
<evidence type="ECO:0000313" key="5">
    <source>
        <dbReference type="EMBL" id="RMM54878.1"/>
    </source>
</evidence>
<dbReference type="Pfam" id="PF04984">
    <property type="entry name" value="Phage_sheath_1"/>
    <property type="match status" value="1"/>
</dbReference>
<gene>
    <name evidence="5" type="ORF">ALQ77_04966</name>
</gene>
<dbReference type="AlphaFoldDB" id="A0A3M3EZ52"/>
<name>A0A3M3EZ52_9PSED</name>
<dbReference type="PIRSF" id="PIRSF007349">
    <property type="entry name" value="Tsp_L"/>
    <property type="match status" value="1"/>
</dbReference>
<keyword evidence="6" id="KW-1185">Reference proteome</keyword>
<feature type="region of interest" description="Disordered" evidence="2">
    <location>
        <begin position="1"/>
        <end position="22"/>
    </location>
</feature>
<dbReference type="InterPro" id="IPR035089">
    <property type="entry name" value="Phage_sheath_subtilisin"/>
</dbReference>
<evidence type="ECO:0000256" key="1">
    <source>
        <dbReference type="ARBA" id="ARBA00008005"/>
    </source>
</evidence>
<comment type="caution">
    <text evidence="5">The sequence shown here is derived from an EMBL/GenBank/DDBJ whole genome shotgun (WGS) entry which is preliminary data.</text>
</comment>
<accession>A0A3M3EZ52</accession>
<dbReference type="STRING" id="47879.AXG94_21465"/>
<dbReference type="EMBL" id="RBOJ01000016">
    <property type="protein sequence ID" value="RMM54878.1"/>
    <property type="molecule type" value="Genomic_DNA"/>
</dbReference>
<dbReference type="Pfam" id="PF17482">
    <property type="entry name" value="Phage_sheath_1C"/>
    <property type="match status" value="1"/>
</dbReference>
<organism evidence="5 6">
    <name type="scientific">Pseudomonas corrugata</name>
    <dbReference type="NCBI Taxonomy" id="47879"/>
    <lineage>
        <taxon>Bacteria</taxon>
        <taxon>Pseudomonadati</taxon>
        <taxon>Pseudomonadota</taxon>
        <taxon>Gammaproteobacteria</taxon>
        <taxon>Pseudomonadales</taxon>
        <taxon>Pseudomonadaceae</taxon>
        <taxon>Pseudomonas</taxon>
    </lineage>
</organism>
<evidence type="ECO:0000313" key="6">
    <source>
        <dbReference type="Proteomes" id="UP000270661"/>
    </source>
</evidence>
<dbReference type="Proteomes" id="UP000270661">
    <property type="component" value="Unassembled WGS sequence"/>
</dbReference>
<feature type="domain" description="Tail sheath protein C-terminal" evidence="4">
    <location>
        <begin position="404"/>
        <end position="516"/>
    </location>
</feature>